<reference evidence="1 2" key="1">
    <citation type="submission" date="2017-01" db="EMBL/GenBank/DDBJ databases">
        <authorList>
            <person name="Mah S.A."/>
            <person name="Swanson W.J."/>
            <person name="Moy G.W."/>
            <person name="Vacquier V.D."/>
        </authorList>
    </citation>
    <scope>NUCLEOTIDE SEQUENCE [LARGE SCALE GENOMIC DNA]</scope>
    <source>
        <strain evidence="1 2">DSM 7027</strain>
    </source>
</reference>
<dbReference type="Proteomes" id="UP000186895">
    <property type="component" value="Unassembled WGS sequence"/>
</dbReference>
<evidence type="ECO:0000313" key="2">
    <source>
        <dbReference type="Proteomes" id="UP000186895"/>
    </source>
</evidence>
<accession>A0A1N6TYR4</accession>
<dbReference type="RefSeq" id="WP_076463295.1">
    <property type="nucleotide sequence ID" value="NZ_FTMN01000006.1"/>
</dbReference>
<proteinExistence type="predicted"/>
<protein>
    <submittedName>
        <fullName evidence="1">Uncharacterized protein</fullName>
    </submittedName>
</protein>
<evidence type="ECO:0000313" key="1">
    <source>
        <dbReference type="EMBL" id="SIQ58520.1"/>
    </source>
</evidence>
<organism evidence="1 2">
    <name type="scientific">Marinobacterium stanieri</name>
    <dbReference type="NCBI Taxonomy" id="49186"/>
    <lineage>
        <taxon>Bacteria</taxon>
        <taxon>Pseudomonadati</taxon>
        <taxon>Pseudomonadota</taxon>
        <taxon>Gammaproteobacteria</taxon>
        <taxon>Oceanospirillales</taxon>
        <taxon>Oceanospirillaceae</taxon>
        <taxon>Marinobacterium</taxon>
    </lineage>
</organism>
<sequence>MYQRKQWTAEQLSKMNEESFLVEMLDMFQYSPSNADSSSTTQMQSKLDAVEAALKARLEATREN</sequence>
<dbReference type="EMBL" id="FTMN01000006">
    <property type="protein sequence ID" value="SIQ58520.1"/>
    <property type="molecule type" value="Genomic_DNA"/>
</dbReference>
<gene>
    <name evidence="1" type="ORF">SAMN05421647_106103</name>
</gene>
<dbReference type="AlphaFoldDB" id="A0A1N6TYR4"/>
<dbReference type="eggNOG" id="ENOG5033NCU">
    <property type="taxonomic scope" value="Bacteria"/>
</dbReference>
<keyword evidence="2" id="KW-1185">Reference proteome</keyword>
<name>A0A1N6TYR4_9GAMM</name>